<feature type="compositionally biased region" description="Polar residues" evidence="1">
    <location>
        <begin position="31"/>
        <end position="41"/>
    </location>
</feature>
<feature type="compositionally biased region" description="Acidic residues" evidence="1">
    <location>
        <begin position="55"/>
        <end position="65"/>
    </location>
</feature>
<name>A0A8S9QKL9_BRACR</name>
<sequence length="123" mass="13589">MNNACRSKRQAGLDVSPEMSVTTKKYRKNGPNVNVDLQSQPEEMEQHTHSGQVEQEAEPVDDETQPPECGNRNSHCRLIRGKSGNPNFHIRVRALRSLQEIIKALAAKAVSELPSSSGLKAQT</sequence>
<dbReference type="Proteomes" id="UP000712600">
    <property type="component" value="Unassembled WGS sequence"/>
</dbReference>
<reference evidence="2" key="1">
    <citation type="submission" date="2019-12" db="EMBL/GenBank/DDBJ databases">
        <title>Genome sequencing and annotation of Brassica cretica.</title>
        <authorList>
            <person name="Studholme D.J."/>
            <person name="Sarris P."/>
        </authorList>
    </citation>
    <scope>NUCLEOTIDE SEQUENCE</scope>
    <source>
        <strain evidence="2">PFS-109/04</strain>
        <tissue evidence="2">Leaf</tissue>
    </source>
</reference>
<gene>
    <name evidence="2" type="ORF">F2Q69_00016396</name>
</gene>
<proteinExistence type="predicted"/>
<evidence type="ECO:0000313" key="2">
    <source>
        <dbReference type="EMBL" id="KAF3554582.1"/>
    </source>
</evidence>
<organism evidence="2 3">
    <name type="scientific">Brassica cretica</name>
    <name type="common">Mustard</name>
    <dbReference type="NCBI Taxonomy" id="69181"/>
    <lineage>
        <taxon>Eukaryota</taxon>
        <taxon>Viridiplantae</taxon>
        <taxon>Streptophyta</taxon>
        <taxon>Embryophyta</taxon>
        <taxon>Tracheophyta</taxon>
        <taxon>Spermatophyta</taxon>
        <taxon>Magnoliopsida</taxon>
        <taxon>eudicotyledons</taxon>
        <taxon>Gunneridae</taxon>
        <taxon>Pentapetalae</taxon>
        <taxon>rosids</taxon>
        <taxon>malvids</taxon>
        <taxon>Brassicales</taxon>
        <taxon>Brassicaceae</taxon>
        <taxon>Brassiceae</taxon>
        <taxon>Brassica</taxon>
    </lineage>
</organism>
<dbReference type="AlphaFoldDB" id="A0A8S9QKL9"/>
<evidence type="ECO:0000313" key="3">
    <source>
        <dbReference type="Proteomes" id="UP000712600"/>
    </source>
</evidence>
<comment type="caution">
    <text evidence="2">The sequence shown here is derived from an EMBL/GenBank/DDBJ whole genome shotgun (WGS) entry which is preliminary data.</text>
</comment>
<accession>A0A8S9QKL9</accession>
<dbReference type="EMBL" id="QGKX02000996">
    <property type="protein sequence ID" value="KAF3554582.1"/>
    <property type="molecule type" value="Genomic_DNA"/>
</dbReference>
<feature type="region of interest" description="Disordered" evidence="1">
    <location>
        <begin position="1"/>
        <end position="85"/>
    </location>
</feature>
<evidence type="ECO:0000256" key="1">
    <source>
        <dbReference type="SAM" id="MobiDB-lite"/>
    </source>
</evidence>
<protein>
    <submittedName>
        <fullName evidence="2">Uncharacterized protein</fullName>
    </submittedName>
</protein>